<comment type="catalytic activity">
    <reaction evidence="3">
        <text>a hydroperoxide + [thioredoxin]-dithiol = an alcohol + [thioredoxin]-disulfide + H2O</text>
        <dbReference type="Rhea" id="RHEA:62620"/>
        <dbReference type="Rhea" id="RHEA-COMP:10698"/>
        <dbReference type="Rhea" id="RHEA-COMP:10700"/>
        <dbReference type="ChEBI" id="CHEBI:15377"/>
        <dbReference type="ChEBI" id="CHEBI:29950"/>
        <dbReference type="ChEBI" id="CHEBI:30879"/>
        <dbReference type="ChEBI" id="CHEBI:35924"/>
        <dbReference type="ChEBI" id="CHEBI:50058"/>
        <dbReference type="EC" id="1.11.1.24"/>
    </reaction>
</comment>
<dbReference type="RefSeq" id="WP_043115852.1">
    <property type="nucleotide sequence ID" value="NZ_JRAA01000001.1"/>
</dbReference>
<dbReference type="PROSITE" id="PS51352">
    <property type="entry name" value="THIOREDOXIN_2"/>
    <property type="match status" value="1"/>
</dbReference>
<proteinExistence type="inferred from homology"/>
<organism evidence="5 6">
    <name type="scientific">Solemya velum gill symbiont</name>
    <dbReference type="NCBI Taxonomy" id="2340"/>
    <lineage>
        <taxon>Bacteria</taxon>
        <taxon>Pseudomonadati</taxon>
        <taxon>Pseudomonadota</taxon>
        <taxon>Gammaproteobacteria</taxon>
        <taxon>sulfur-oxidizing symbionts</taxon>
    </lineage>
</organism>
<dbReference type="PANTHER" id="PTHR43110:SF1">
    <property type="entry name" value="THIOL PEROXIDASE"/>
    <property type="match status" value="1"/>
</dbReference>
<feature type="domain" description="Thioredoxin" evidence="4">
    <location>
        <begin position="18"/>
        <end position="166"/>
    </location>
</feature>
<dbReference type="InterPro" id="IPR050455">
    <property type="entry name" value="Tpx_Peroxidase_subfamily"/>
</dbReference>
<dbReference type="CDD" id="cd03014">
    <property type="entry name" value="PRX_Atyp2cys"/>
    <property type="match status" value="1"/>
</dbReference>
<evidence type="ECO:0000259" key="4">
    <source>
        <dbReference type="PROSITE" id="PS51352"/>
    </source>
</evidence>
<keyword evidence="2 3" id="KW-0676">Redox-active center</keyword>
<feature type="active site" description="Cysteine sulfenic acid (-SOH) intermediate" evidence="3">
    <location>
        <position position="60"/>
    </location>
</feature>
<dbReference type="AlphaFoldDB" id="A0A0B0HBS1"/>
<dbReference type="EMBL" id="JRAA01000001">
    <property type="protein sequence ID" value="KHF26122.1"/>
    <property type="molecule type" value="Genomic_DNA"/>
</dbReference>
<comment type="similarity">
    <text evidence="3">Belongs to the peroxiredoxin family. Tpx subfamily.</text>
</comment>
<keyword evidence="3 5" id="KW-0575">Peroxidase</keyword>
<dbReference type="SUPFAM" id="SSF52833">
    <property type="entry name" value="Thioredoxin-like"/>
    <property type="match status" value="1"/>
</dbReference>
<dbReference type="InterPro" id="IPR036249">
    <property type="entry name" value="Thioredoxin-like_sf"/>
</dbReference>
<comment type="caution">
    <text evidence="3">Lacks conserved residue(s) required for the propagation of feature annotation.</text>
</comment>
<evidence type="ECO:0000256" key="3">
    <source>
        <dbReference type="HAMAP-Rule" id="MF_00269"/>
    </source>
</evidence>
<gene>
    <name evidence="3" type="primary">tpx</name>
    <name evidence="5" type="ORF">JV46_21410</name>
</gene>
<reference evidence="5 6" key="1">
    <citation type="journal article" date="2014" name="BMC Genomics">
        <title>The genome of the intracellular bacterium of the coastal bivalve, Solemya velum: a blueprint for thriving in and out of symbiosis.</title>
        <authorList>
            <person name="Dmytrenko O."/>
            <person name="Russell S.L."/>
            <person name="Loo W.T."/>
            <person name="Fontanez K.M."/>
            <person name="Liao L."/>
            <person name="Roeselers G."/>
            <person name="Sharma R."/>
            <person name="Stewart F.J."/>
            <person name="Newton I.L."/>
            <person name="Woyke T."/>
            <person name="Wu D."/>
            <person name="Lang J.M."/>
            <person name="Eisen J.A."/>
            <person name="Cavanaugh C.M."/>
        </authorList>
    </citation>
    <scope>NUCLEOTIDE SEQUENCE [LARGE SCALE GENOMIC DNA]</scope>
    <source>
        <strain evidence="5 6">WH</strain>
    </source>
</reference>
<sequence>MVAITRRGTPCNTIGELPAVGTKAPNFRLVTENLKNWTLKNFKGKKKTLYIVPSLDTPTCAMSTKIFNDRIASVDGVVIIISADLPWAMKRFCSTEGLEHVVNLSMMRDKKFGKDYGVLLVDGPLEGITARAVVVLDENDVVVHTELSQEIATEPDYDAALKAIGA</sequence>
<dbReference type="EC" id="1.11.1.24" evidence="3"/>
<dbReference type="GO" id="GO:0008379">
    <property type="term" value="F:thioredoxin peroxidase activity"/>
    <property type="evidence" value="ECO:0007669"/>
    <property type="project" value="UniProtKB-UniRule"/>
</dbReference>
<dbReference type="NCBIfam" id="NF001808">
    <property type="entry name" value="PRK00522.1"/>
    <property type="match status" value="1"/>
</dbReference>
<evidence type="ECO:0000256" key="1">
    <source>
        <dbReference type="ARBA" id="ARBA00023157"/>
    </source>
</evidence>
<evidence type="ECO:0000256" key="2">
    <source>
        <dbReference type="ARBA" id="ARBA00023284"/>
    </source>
</evidence>
<dbReference type="Proteomes" id="UP000030856">
    <property type="component" value="Unassembled WGS sequence"/>
</dbReference>
<keyword evidence="1" id="KW-1015">Disulfide bond</keyword>
<keyword evidence="3 5" id="KW-0560">Oxidoreductase</keyword>
<evidence type="ECO:0000313" key="6">
    <source>
        <dbReference type="Proteomes" id="UP000030856"/>
    </source>
</evidence>
<comment type="caution">
    <text evidence="5">The sequence shown here is derived from an EMBL/GenBank/DDBJ whole genome shotgun (WGS) entry which is preliminary data.</text>
</comment>
<dbReference type="OrthoDB" id="9781543at2"/>
<protein>
    <recommendedName>
        <fullName evidence="3">Thiol peroxidase</fullName>
        <shortName evidence="3">Tpx</shortName>
        <ecNumber evidence="3">1.11.1.24</ecNumber>
    </recommendedName>
    <alternativeName>
        <fullName evidence="3">Peroxiredoxin tpx</fullName>
        <shortName evidence="3">Prx</shortName>
    </alternativeName>
    <alternativeName>
        <fullName evidence="3">Thioredoxin peroxidase</fullName>
    </alternativeName>
    <alternativeName>
        <fullName evidence="3">Thioredoxin-dependent peroxiredoxin</fullName>
    </alternativeName>
</protein>
<dbReference type="Pfam" id="PF08534">
    <property type="entry name" value="Redoxin"/>
    <property type="match status" value="1"/>
</dbReference>
<dbReference type="InterPro" id="IPR002065">
    <property type="entry name" value="TPX"/>
</dbReference>
<keyword evidence="6" id="KW-1185">Reference proteome</keyword>
<keyword evidence="3" id="KW-0049">Antioxidant</keyword>
<dbReference type="InterPro" id="IPR013740">
    <property type="entry name" value="Redoxin"/>
</dbReference>
<dbReference type="Gene3D" id="3.40.30.10">
    <property type="entry name" value="Glutaredoxin"/>
    <property type="match status" value="1"/>
</dbReference>
<evidence type="ECO:0000313" key="5">
    <source>
        <dbReference type="EMBL" id="KHF26122.1"/>
    </source>
</evidence>
<accession>A0A0B0HBS1</accession>
<comment type="function">
    <text evidence="3">Thiol-specific peroxidase that catalyzes the reduction of hydrogen peroxide and organic hydroperoxides to water and alcohols, respectively. Plays a role in cell protection against oxidative stress by detoxifying peroxides.</text>
</comment>
<dbReference type="HAMAP" id="MF_00269">
    <property type="entry name" value="Tpx"/>
    <property type="match status" value="1"/>
</dbReference>
<dbReference type="InterPro" id="IPR013766">
    <property type="entry name" value="Thioredoxin_domain"/>
</dbReference>
<dbReference type="PATRIC" id="fig|2340.3.peg.633"/>
<dbReference type="eggNOG" id="COG2077">
    <property type="taxonomic scope" value="Bacteria"/>
</dbReference>
<dbReference type="STRING" id="2340.JV46_21410"/>
<name>A0A0B0HBS1_SOVGS</name>
<comment type="subunit">
    <text evidence="3">Homodimer.</text>
</comment>
<dbReference type="PANTHER" id="PTHR43110">
    <property type="entry name" value="THIOL PEROXIDASE"/>
    <property type="match status" value="1"/>
</dbReference>